<comment type="caution">
    <text evidence="1">The sequence shown here is derived from an EMBL/GenBank/DDBJ whole genome shotgun (WGS) entry which is preliminary data.</text>
</comment>
<keyword evidence="1" id="KW-0255">Endonuclease</keyword>
<reference evidence="1" key="1">
    <citation type="submission" date="2023-07" db="EMBL/GenBank/DDBJ databases">
        <title>Sorghum-associated microbial communities from plants grown in Nebraska, USA.</title>
        <authorList>
            <person name="Schachtman D."/>
        </authorList>
    </citation>
    <scope>NUCLEOTIDE SEQUENCE</scope>
    <source>
        <strain evidence="1">DS1280</strain>
    </source>
</reference>
<keyword evidence="2" id="KW-1185">Reference proteome</keyword>
<protein>
    <submittedName>
        <fullName evidence="1">ATP-dependent endonuclease of OLD family</fullName>
    </submittedName>
</protein>
<sequence length="633" mass="72369">MYLSTISINNYKGVESLIVNFNPKLNIIIGENGSCKTALIDAIRLMYNLGNYKKDIYVNSEDFFYNAITKVQSKSIILEYIFRGLSLSEKGALYEYLVVDPQNSDLDYAKITLIYDLVDGKYPKFTYFTGATTEQKADSGTFEIFQHYYLGALRDSTNDLLNVKSNMLGSVIKRLVERSQTEENFRKIIKKANDDLLEQNEVKDTRTSVNKHLDDIFKITKDNQIGLRIESSSKIEGIVNVIKPYLPHDKNSLENDGFNLWQNSLGFNNLIYIAVILGDIKERITDHPNQHFTLLIEEPEAHLHPQLQLNLYNFLKVASAPNNCQLFITSHSPTLTSKAKLDNLILLQDNAINIGGCFENREDELVIEQVAKKKILRKDDFIERKNQLERYLDITKSQLFFAQSLIFVEGISEKLLVKAFADFLGSSLEDSRCELVSVDGISFYSFIHLFNSTEKSKRLNHKVAIVTDDDRYAKQDRSFKNLISKNYRALDGFHTGLYNSQINNRIGNLNSTITSNKDNIKLFSAFKTLEFEIALANIADNKTEFQENLLLQYLKNKDSKKFNTILLYLASLPNESFSFTEKEKVAILLWKALPTKSIFAQEFSALLESKIIAGETPLFTVPTYLSQSLKHII</sequence>
<gene>
    <name evidence="1" type="ORF">J2795_003001</name>
</gene>
<evidence type="ECO:0000313" key="2">
    <source>
        <dbReference type="Proteomes" id="UP001184376"/>
    </source>
</evidence>
<dbReference type="EMBL" id="JAVDRG010000005">
    <property type="protein sequence ID" value="MDR6442276.1"/>
    <property type="molecule type" value="Genomic_DNA"/>
</dbReference>
<proteinExistence type="predicted"/>
<evidence type="ECO:0000313" key="1">
    <source>
        <dbReference type="EMBL" id="MDR6442276.1"/>
    </source>
</evidence>
<organism evidence="1 2">
    <name type="scientific">Chryseobacterium bernardetii</name>
    <dbReference type="NCBI Taxonomy" id="1241978"/>
    <lineage>
        <taxon>Bacteria</taxon>
        <taxon>Pseudomonadati</taxon>
        <taxon>Bacteroidota</taxon>
        <taxon>Flavobacteriia</taxon>
        <taxon>Flavobacteriales</taxon>
        <taxon>Weeksellaceae</taxon>
        <taxon>Chryseobacterium group</taxon>
        <taxon>Chryseobacterium</taxon>
    </lineage>
</organism>
<name>A0ACC6IXN6_9FLAO</name>
<dbReference type="Proteomes" id="UP001184376">
    <property type="component" value="Unassembled WGS sequence"/>
</dbReference>
<accession>A0ACC6IXN6</accession>
<keyword evidence="1" id="KW-0378">Hydrolase</keyword>
<keyword evidence="1" id="KW-0540">Nuclease</keyword>